<dbReference type="Proteomes" id="UP000240564">
    <property type="component" value="Segment"/>
</dbReference>
<feature type="compositionally biased region" description="Basic and acidic residues" evidence="1">
    <location>
        <begin position="442"/>
        <end position="451"/>
    </location>
</feature>
<evidence type="ECO:0000313" key="2">
    <source>
        <dbReference type="EMBL" id="AUV61797.1"/>
    </source>
</evidence>
<evidence type="ECO:0000313" key="3">
    <source>
        <dbReference type="Proteomes" id="UP000240564"/>
    </source>
</evidence>
<dbReference type="EMBL" id="MG775259">
    <property type="protein sequence ID" value="AUV61797.1"/>
    <property type="molecule type" value="Genomic_DNA"/>
</dbReference>
<proteinExistence type="predicted"/>
<feature type="region of interest" description="Disordered" evidence="1">
    <location>
        <begin position="433"/>
        <end position="459"/>
    </location>
</feature>
<name>A0A2K9VHL9_9CAUD</name>
<protein>
    <submittedName>
        <fullName evidence="2">Uncharacterized protein</fullName>
    </submittedName>
</protein>
<gene>
    <name evidence="2" type="ORF">PsPhBjorn_gp19</name>
</gene>
<accession>A0A2K9VHL9</accession>
<sequence length="459" mass="50389">MKALVYHKASLRLADGSVGSLLMAQIRDFVCFNGFNVANAFTVGAGGDTDFILVVRPDGRPNLAVSQGNGALSTGLGRITAQHPGCAIGQWECVGIGWVHENVDQNLSWWTSAAQGRKYKECLVLNQETGFPGYYDGTQDQWRPTKRERTPNEIYIGTALLDVQRGVALPDALRTSRMLRVLAYGYKVNHLMTDFVGSERNSGLAVAYLQVFRNTSRMFMGSQSTAMAEMLNTMRAAPGLESLIPFMSSLCHNGGDSDILSHVGPVALPVMAAQAAKWGVFSLAEFFGNNESMIREGRYNKGAQSDNLGRKLRTAKSHHNWPEATATAWQRLTESLRSLIDSGRGVEALLTMAQVHQRGIDDYRRRINEALDNMARIGTPLTARNNLTELCNEHAVDFRAPVRPSPPVSQDTTRIDGASTGFAQWINSNNGRFGNTVTRQQTEADRRRLEARTAPGVPA</sequence>
<organism evidence="2 3">
    <name type="scientific">Pseudomonas phage Bjorn</name>
    <dbReference type="NCBI Taxonomy" id="2079288"/>
    <lineage>
        <taxon>Viruses</taxon>
        <taxon>Duplodnaviria</taxon>
        <taxon>Heunggongvirae</taxon>
        <taxon>Uroviricota</taxon>
        <taxon>Caudoviricetes</taxon>
        <taxon>Bjornvirus</taxon>
        <taxon>Bjornvirus bjorn</taxon>
    </lineage>
</organism>
<keyword evidence="3" id="KW-1185">Reference proteome</keyword>
<evidence type="ECO:0000256" key="1">
    <source>
        <dbReference type="SAM" id="MobiDB-lite"/>
    </source>
</evidence>
<reference evidence="2 3" key="1">
    <citation type="submission" date="2018-01" db="EMBL/GenBank/DDBJ databases">
        <title>Pseudomonas phages infecting Pseudomonas sp. isolated from Prunus avium.</title>
        <authorList>
            <person name="Colberg O."/>
            <person name="Byth Carstens A."/>
        </authorList>
    </citation>
    <scope>NUCLEOTIDE SEQUENCE [LARGE SCALE GENOMIC DNA]</scope>
</reference>